<dbReference type="Proteomes" id="UP000887565">
    <property type="component" value="Unplaced"/>
</dbReference>
<accession>A0A915L6B6</accession>
<sequence length="72" mass="8481">SLDLLTCVKHYRNNTNKPTQRNTNAQNKKLIQWDECEQDGNNQKNENNLKKNEKSQFSLYLYRAELPLACLP</sequence>
<dbReference type="WBParaSite" id="nRc.2.0.1.t46564-RA">
    <property type="protein sequence ID" value="nRc.2.0.1.t46564-RA"/>
    <property type="gene ID" value="nRc.2.0.1.g46564"/>
</dbReference>
<proteinExistence type="predicted"/>
<protein>
    <submittedName>
        <fullName evidence="2">Ovule protein</fullName>
    </submittedName>
</protein>
<name>A0A915L6B6_ROMCU</name>
<evidence type="ECO:0000313" key="2">
    <source>
        <dbReference type="WBParaSite" id="nRc.2.0.1.t46564-RA"/>
    </source>
</evidence>
<keyword evidence="1" id="KW-1185">Reference proteome</keyword>
<dbReference type="AlphaFoldDB" id="A0A915L6B6"/>
<evidence type="ECO:0000313" key="1">
    <source>
        <dbReference type="Proteomes" id="UP000887565"/>
    </source>
</evidence>
<reference evidence="2" key="1">
    <citation type="submission" date="2022-11" db="UniProtKB">
        <authorList>
            <consortium name="WormBaseParasite"/>
        </authorList>
    </citation>
    <scope>IDENTIFICATION</scope>
</reference>
<organism evidence="1 2">
    <name type="scientific">Romanomermis culicivorax</name>
    <name type="common">Nematode worm</name>
    <dbReference type="NCBI Taxonomy" id="13658"/>
    <lineage>
        <taxon>Eukaryota</taxon>
        <taxon>Metazoa</taxon>
        <taxon>Ecdysozoa</taxon>
        <taxon>Nematoda</taxon>
        <taxon>Enoplea</taxon>
        <taxon>Dorylaimia</taxon>
        <taxon>Mermithida</taxon>
        <taxon>Mermithoidea</taxon>
        <taxon>Mermithidae</taxon>
        <taxon>Romanomermis</taxon>
    </lineage>
</organism>